<evidence type="ECO:0000313" key="2">
    <source>
        <dbReference type="Proteomes" id="UP001163321"/>
    </source>
</evidence>
<evidence type="ECO:0000313" key="1">
    <source>
        <dbReference type="EMBL" id="KAI9920440.1"/>
    </source>
</evidence>
<organism evidence="1 2">
    <name type="scientific">Peronosclerospora sorghi</name>
    <dbReference type="NCBI Taxonomy" id="230839"/>
    <lineage>
        <taxon>Eukaryota</taxon>
        <taxon>Sar</taxon>
        <taxon>Stramenopiles</taxon>
        <taxon>Oomycota</taxon>
        <taxon>Peronosporomycetes</taxon>
        <taxon>Peronosporales</taxon>
        <taxon>Peronosporaceae</taxon>
        <taxon>Peronosclerospora</taxon>
    </lineage>
</organism>
<protein>
    <submittedName>
        <fullName evidence="1">Uncharacterized protein</fullName>
    </submittedName>
</protein>
<keyword evidence="2" id="KW-1185">Reference proteome</keyword>
<comment type="caution">
    <text evidence="1">The sequence shown here is derived from an EMBL/GenBank/DDBJ whole genome shotgun (WGS) entry which is preliminary data.</text>
</comment>
<gene>
    <name evidence="1" type="ORF">PsorP6_016086</name>
</gene>
<accession>A0ACC0WNI0</accession>
<sequence length="92" mass="10025">MGGTYTFGGEAGLQFGMLIVESNQHLRVNSMQVPDRHLQHVLLPHGTSPCSQSEDIGRPTPAQIFPFGVAMWCKGTKQWPPDAPRKAVSSAH</sequence>
<dbReference type="Proteomes" id="UP001163321">
    <property type="component" value="Chromosome 10"/>
</dbReference>
<name>A0ACC0WNI0_9STRA</name>
<reference evidence="1 2" key="1">
    <citation type="journal article" date="2022" name="bioRxiv">
        <title>The genome of the oomycete Peronosclerospora sorghi, a cosmopolitan pathogen of maize and sorghum, is inflated with dispersed pseudogenes.</title>
        <authorList>
            <person name="Fletcher K."/>
            <person name="Martin F."/>
            <person name="Isakeit T."/>
            <person name="Cavanaugh K."/>
            <person name="Magill C."/>
            <person name="Michelmore R."/>
        </authorList>
    </citation>
    <scope>NUCLEOTIDE SEQUENCE [LARGE SCALE GENOMIC DNA]</scope>
    <source>
        <strain evidence="1">P6</strain>
    </source>
</reference>
<proteinExistence type="predicted"/>
<dbReference type="EMBL" id="CM047589">
    <property type="protein sequence ID" value="KAI9920440.1"/>
    <property type="molecule type" value="Genomic_DNA"/>
</dbReference>